<evidence type="ECO:0000313" key="5">
    <source>
        <dbReference type="Proteomes" id="UP001363035"/>
    </source>
</evidence>
<feature type="chain" id="PRO_5045766177" evidence="3">
    <location>
        <begin position="25"/>
        <end position="187"/>
    </location>
</feature>
<keyword evidence="2" id="KW-0812">Transmembrane</keyword>
<keyword evidence="3" id="KW-0732">Signal</keyword>
<sequence>MNYKYLKFLFACILVFSGSAILKAQDSTALKTDSITFESQRARVNKLLNERSAKFGDYDSSLTKKTGVFGLFKTKGDMQKSIDILRNIVINDNHIFIETRKLLDLKDAQSERYQKLAAEYDQQVSAYMKTINKLQQENDKLRGDISNLENSDQGNDNKLFIAIVIILGLVISVIYLYLKQKPKKLTV</sequence>
<keyword evidence="5" id="KW-1185">Reference proteome</keyword>
<keyword evidence="1" id="KW-0175">Coiled coil</keyword>
<feature type="coiled-coil region" evidence="1">
    <location>
        <begin position="117"/>
        <end position="151"/>
    </location>
</feature>
<organism evidence="4 5">
    <name type="scientific">Sphingobacterium tenebrionis</name>
    <dbReference type="NCBI Taxonomy" id="3111775"/>
    <lineage>
        <taxon>Bacteria</taxon>
        <taxon>Pseudomonadati</taxon>
        <taxon>Bacteroidota</taxon>
        <taxon>Sphingobacteriia</taxon>
        <taxon>Sphingobacteriales</taxon>
        <taxon>Sphingobacteriaceae</taxon>
        <taxon>Sphingobacterium</taxon>
    </lineage>
</organism>
<evidence type="ECO:0000256" key="3">
    <source>
        <dbReference type="SAM" id="SignalP"/>
    </source>
</evidence>
<feature type="transmembrane region" description="Helical" evidence="2">
    <location>
        <begin position="159"/>
        <end position="178"/>
    </location>
</feature>
<evidence type="ECO:0000256" key="2">
    <source>
        <dbReference type="SAM" id="Phobius"/>
    </source>
</evidence>
<protein>
    <submittedName>
        <fullName evidence="4">Uncharacterized protein</fullName>
    </submittedName>
</protein>
<keyword evidence="2" id="KW-1133">Transmembrane helix</keyword>
<dbReference type="EMBL" id="JAYLLN010000015">
    <property type="protein sequence ID" value="MEI5984780.1"/>
    <property type="molecule type" value="Genomic_DNA"/>
</dbReference>
<feature type="signal peptide" evidence="3">
    <location>
        <begin position="1"/>
        <end position="24"/>
    </location>
</feature>
<dbReference type="Proteomes" id="UP001363035">
    <property type="component" value="Unassembled WGS sequence"/>
</dbReference>
<accession>A0ABU8I6G2</accession>
<keyword evidence="2" id="KW-0472">Membrane</keyword>
<evidence type="ECO:0000256" key="1">
    <source>
        <dbReference type="SAM" id="Coils"/>
    </source>
</evidence>
<proteinExistence type="predicted"/>
<gene>
    <name evidence="4" type="ORF">VJ786_07690</name>
</gene>
<reference evidence="4 5" key="1">
    <citation type="submission" date="2024-01" db="EMBL/GenBank/DDBJ databases">
        <title>Sphingobacterium tenebrionis sp. nov., a novel endophyte isolated from tenebrio molitor intestines.</title>
        <authorList>
            <person name="Zhang C."/>
        </authorList>
    </citation>
    <scope>NUCLEOTIDE SEQUENCE [LARGE SCALE GENOMIC DNA]</scope>
    <source>
        <strain evidence="4 5">PU5-4</strain>
    </source>
</reference>
<comment type="caution">
    <text evidence="4">The sequence shown here is derived from an EMBL/GenBank/DDBJ whole genome shotgun (WGS) entry which is preliminary data.</text>
</comment>
<dbReference type="RefSeq" id="WP_144038185.1">
    <property type="nucleotide sequence ID" value="NZ_JAYLLN010000015.1"/>
</dbReference>
<evidence type="ECO:0000313" key="4">
    <source>
        <dbReference type="EMBL" id="MEI5984780.1"/>
    </source>
</evidence>
<name>A0ABU8I6G2_9SPHI</name>